<dbReference type="GeneID" id="25912547"/>
<evidence type="ECO:0000313" key="1">
    <source>
        <dbReference type="EMBL" id="KNC75430.1"/>
    </source>
</evidence>
<reference evidence="1 2" key="1">
    <citation type="submission" date="2011-02" db="EMBL/GenBank/DDBJ databases">
        <title>The Genome Sequence of Sphaeroforma arctica JP610.</title>
        <authorList>
            <consortium name="The Broad Institute Genome Sequencing Platform"/>
            <person name="Russ C."/>
            <person name="Cuomo C."/>
            <person name="Young S.K."/>
            <person name="Zeng Q."/>
            <person name="Gargeya S."/>
            <person name="Alvarado L."/>
            <person name="Berlin A."/>
            <person name="Chapman S.B."/>
            <person name="Chen Z."/>
            <person name="Freedman E."/>
            <person name="Gellesch M."/>
            <person name="Goldberg J."/>
            <person name="Griggs A."/>
            <person name="Gujja S."/>
            <person name="Heilman E."/>
            <person name="Heiman D."/>
            <person name="Howarth C."/>
            <person name="Mehta T."/>
            <person name="Neiman D."/>
            <person name="Pearson M."/>
            <person name="Roberts A."/>
            <person name="Saif S."/>
            <person name="Shea T."/>
            <person name="Shenoy N."/>
            <person name="Sisk P."/>
            <person name="Stolte C."/>
            <person name="Sykes S."/>
            <person name="White J."/>
            <person name="Yandava C."/>
            <person name="Burger G."/>
            <person name="Gray M.W."/>
            <person name="Holland P.W.H."/>
            <person name="King N."/>
            <person name="Lang F.B.F."/>
            <person name="Roger A.J."/>
            <person name="Ruiz-Trillo I."/>
            <person name="Haas B."/>
            <person name="Nusbaum C."/>
            <person name="Birren B."/>
        </authorList>
    </citation>
    <scope>NUCLEOTIDE SEQUENCE [LARGE SCALE GENOMIC DNA]</scope>
    <source>
        <strain evidence="1 2">JP610</strain>
    </source>
</reference>
<name>A0A0L0FFA0_9EUKA</name>
<gene>
    <name evidence="1" type="ORF">SARC_12043</name>
</gene>
<proteinExistence type="predicted"/>
<keyword evidence="2" id="KW-1185">Reference proteome</keyword>
<dbReference type="EMBL" id="KQ243628">
    <property type="protein sequence ID" value="KNC75430.1"/>
    <property type="molecule type" value="Genomic_DNA"/>
</dbReference>
<protein>
    <submittedName>
        <fullName evidence="1">Uncharacterized protein</fullName>
    </submittedName>
</protein>
<accession>A0A0L0FFA0</accession>
<dbReference type="Proteomes" id="UP000054560">
    <property type="component" value="Unassembled WGS sequence"/>
</dbReference>
<dbReference type="AlphaFoldDB" id="A0A0L0FFA0"/>
<sequence>MSGFTADDFDAFGGETSMELQVQELGIPPHKERVSREKQLFAEAKARMLQKLQEDALNSSGSETKVGYGAQFARY</sequence>
<dbReference type="RefSeq" id="XP_014149332.1">
    <property type="nucleotide sequence ID" value="XM_014293857.1"/>
</dbReference>
<organism evidence="1 2">
    <name type="scientific">Sphaeroforma arctica JP610</name>
    <dbReference type="NCBI Taxonomy" id="667725"/>
    <lineage>
        <taxon>Eukaryota</taxon>
        <taxon>Ichthyosporea</taxon>
        <taxon>Ichthyophonida</taxon>
        <taxon>Sphaeroforma</taxon>
    </lineage>
</organism>
<evidence type="ECO:0000313" key="2">
    <source>
        <dbReference type="Proteomes" id="UP000054560"/>
    </source>
</evidence>